<keyword evidence="1" id="KW-1133">Transmembrane helix</keyword>
<evidence type="ECO:0000256" key="1">
    <source>
        <dbReference type="SAM" id="Phobius"/>
    </source>
</evidence>
<evidence type="ECO:0000313" key="3">
    <source>
        <dbReference type="Proteomes" id="UP000179001"/>
    </source>
</evidence>
<gene>
    <name evidence="2" type="ORF">A2478_04020</name>
</gene>
<dbReference type="STRING" id="1798002.A2478_04020"/>
<reference evidence="2 3" key="1">
    <citation type="journal article" date="2016" name="Nat. Commun.">
        <title>Thousands of microbial genomes shed light on interconnected biogeochemical processes in an aquifer system.</title>
        <authorList>
            <person name="Anantharaman K."/>
            <person name="Brown C.T."/>
            <person name="Hug L.A."/>
            <person name="Sharon I."/>
            <person name="Castelle C.J."/>
            <person name="Probst A.J."/>
            <person name="Thomas B.C."/>
            <person name="Singh A."/>
            <person name="Wilkins M.J."/>
            <person name="Karaoz U."/>
            <person name="Brodie E.L."/>
            <person name="Williams K.H."/>
            <person name="Hubbard S.S."/>
            <person name="Banfield J.F."/>
        </authorList>
    </citation>
    <scope>NUCLEOTIDE SEQUENCE [LARGE SCALE GENOMIC DNA]</scope>
</reference>
<evidence type="ECO:0000313" key="2">
    <source>
        <dbReference type="EMBL" id="OGF31626.1"/>
    </source>
</evidence>
<accession>A0A1F5SYR2</accession>
<protein>
    <submittedName>
        <fullName evidence="2">Uncharacterized protein</fullName>
    </submittedName>
</protein>
<proteinExistence type="predicted"/>
<dbReference type="Proteomes" id="UP000179001">
    <property type="component" value="Unassembled WGS sequence"/>
</dbReference>
<sequence>MSLKNYLILIAICAGISWVAWFLVLFSVEADQSGFLGFVFFYTSLFFALLGTFSILGYYIRSIWRKTDLWYKQLNVSSRQALILSLLVVSALILQSQRYLQFWNLLILITLAVFFEALFLSYRHGTR</sequence>
<keyword evidence="1" id="KW-0472">Membrane</keyword>
<feature type="transmembrane region" description="Helical" evidence="1">
    <location>
        <begin position="81"/>
        <end position="96"/>
    </location>
</feature>
<feature type="transmembrane region" description="Helical" evidence="1">
    <location>
        <begin position="102"/>
        <end position="122"/>
    </location>
</feature>
<organism evidence="2 3">
    <name type="scientific">Candidatus Falkowbacteria bacterium RIFOXYC2_FULL_36_12</name>
    <dbReference type="NCBI Taxonomy" id="1798002"/>
    <lineage>
        <taxon>Bacteria</taxon>
        <taxon>Candidatus Falkowiibacteriota</taxon>
    </lineage>
</organism>
<name>A0A1F5SYR2_9BACT</name>
<dbReference type="EMBL" id="MFGJ01000007">
    <property type="protein sequence ID" value="OGF31626.1"/>
    <property type="molecule type" value="Genomic_DNA"/>
</dbReference>
<keyword evidence="1" id="KW-0812">Transmembrane</keyword>
<feature type="transmembrane region" description="Helical" evidence="1">
    <location>
        <begin position="7"/>
        <end position="28"/>
    </location>
</feature>
<dbReference type="AlphaFoldDB" id="A0A1F5SYR2"/>
<feature type="transmembrane region" description="Helical" evidence="1">
    <location>
        <begin position="34"/>
        <end position="60"/>
    </location>
</feature>
<comment type="caution">
    <text evidence="2">The sequence shown here is derived from an EMBL/GenBank/DDBJ whole genome shotgun (WGS) entry which is preliminary data.</text>
</comment>